<gene>
    <name evidence="6" type="primary">hslO</name>
    <name evidence="7" type="ORF">ADINL_0396</name>
</gene>
<evidence type="ECO:0000256" key="3">
    <source>
        <dbReference type="ARBA" id="ARBA00023157"/>
    </source>
</evidence>
<dbReference type="GO" id="GO:0042026">
    <property type="term" value="P:protein refolding"/>
    <property type="evidence" value="ECO:0007669"/>
    <property type="project" value="TreeGrafter"/>
</dbReference>
<sequence>MSSADQIQRILFEEADVRGVVTGLDASFAEVLARNDYPVRIRQLLGEMLAAVTLLSATLKFEGRLLLQAQGEGALNLLMAECSHHQQIRGIARFEGELPETDKFADMFQSGRLALTIEPAKGQRYQGVVPMEGASLAACLEDYFSRSEQLPTRIFLASDGNTAAGMLLQVLPAAEGQAEDWNRIGLLADTLTAEELLNLDNESMLYRLFHQEKCRLYEPQSLEFHCDCSRERCARALQLVGREELLEAAGQQGGSIRVDCQFCNAEYAFDREDILALTEGERPADETLH</sequence>
<dbReference type="Pfam" id="PF01430">
    <property type="entry name" value="HSP33"/>
    <property type="match status" value="1"/>
</dbReference>
<accession>A0A063Y8N1</accession>
<dbReference type="Proteomes" id="UP000027318">
    <property type="component" value="Unassembled WGS sequence"/>
</dbReference>
<dbReference type="PIRSF" id="PIRSF005261">
    <property type="entry name" value="Heat_shock_Hsp33"/>
    <property type="match status" value="1"/>
</dbReference>
<dbReference type="PATRIC" id="fig|267850.7.peg.392"/>
<feature type="disulfide bond" description="Redox-active" evidence="6">
    <location>
        <begin position="226"/>
        <end position="228"/>
    </location>
</feature>
<comment type="function">
    <text evidence="6">Redox regulated molecular chaperone. Protects both thermally unfolding and oxidatively damaged proteins from irreversible aggregation. Plays an important role in the bacterial defense system toward oxidative stress.</text>
</comment>
<dbReference type="GO" id="GO:0044183">
    <property type="term" value="F:protein folding chaperone"/>
    <property type="evidence" value="ECO:0007669"/>
    <property type="project" value="TreeGrafter"/>
</dbReference>
<dbReference type="InterPro" id="IPR023212">
    <property type="entry name" value="Hsp33_helix_hairpin_bin_dom_sf"/>
</dbReference>
<comment type="similarity">
    <text evidence="6">Belongs to the HSP33 family.</text>
</comment>
<dbReference type="CDD" id="cd00498">
    <property type="entry name" value="Hsp33"/>
    <property type="match status" value="1"/>
</dbReference>
<organism evidence="7 8">
    <name type="scientific">Nitrincola lacisaponensis</name>
    <dbReference type="NCBI Taxonomy" id="267850"/>
    <lineage>
        <taxon>Bacteria</taxon>
        <taxon>Pseudomonadati</taxon>
        <taxon>Pseudomonadota</taxon>
        <taxon>Gammaproteobacteria</taxon>
        <taxon>Oceanospirillales</taxon>
        <taxon>Oceanospirillaceae</taxon>
        <taxon>Nitrincola</taxon>
    </lineage>
</organism>
<dbReference type="GO" id="GO:0051082">
    <property type="term" value="F:unfolded protein binding"/>
    <property type="evidence" value="ECO:0007669"/>
    <property type="project" value="UniProtKB-UniRule"/>
</dbReference>
<evidence type="ECO:0000256" key="2">
    <source>
        <dbReference type="ARBA" id="ARBA00022833"/>
    </source>
</evidence>
<keyword evidence="5 6" id="KW-0676">Redox-active center</keyword>
<evidence type="ECO:0000256" key="6">
    <source>
        <dbReference type="HAMAP-Rule" id="MF_00117"/>
    </source>
</evidence>
<dbReference type="GO" id="GO:0005737">
    <property type="term" value="C:cytoplasm"/>
    <property type="evidence" value="ECO:0007669"/>
    <property type="project" value="UniProtKB-SubCell"/>
</dbReference>
<comment type="PTM">
    <text evidence="6">Under oxidizing conditions two disulfide bonds are formed involving the reactive cysteines. Under reducing conditions zinc is bound to the reactive cysteines and the protein is inactive.</text>
</comment>
<dbReference type="NCBIfam" id="NF001033">
    <property type="entry name" value="PRK00114.1"/>
    <property type="match status" value="1"/>
</dbReference>
<reference evidence="7 8" key="1">
    <citation type="journal article" date="2005" name="Int. J. Syst. Evol. Microbiol.">
        <title>Nitrincola lacisaponensis gen. nov., sp. nov., a novel alkaliphilic bacterium isolated from an alkaline, saline lake.</title>
        <authorList>
            <person name="Dimitriu P.A."/>
            <person name="Shukla S.K."/>
            <person name="Conradt J."/>
            <person name="Marquez M.C."/>
            <person name="Ventosa A."/>
            <person name="Maglia A."/>
            <person name="Peyton B.M."/>
            <person name="Pinkart H.C."/>
            <person name="Mormile M.R."/>
        </authorList>
    </citation>
    <scope>NUCLEOTIDE SEQUENCE [LARGE SCALE GENOMIC DNA]</scope>
    <source>
        <strain evidence="7 8">4CA</strain>
    </source>
</reference>
<dbReference type="SUPFAM" id="SSF118352">
    <property type="entry name" value="HSP33 redox switch-like"/>
    <property type="match status" value="1"/>
</dbReference>
<dbReference type="PANTHER" id="PTHR30111:SF1">
    <property type="entry name" value="33 KDA CHAPERONIN"/>
    <property type="match status" value="1"/>
</dbReference>
<keyword evidence="8" id="KW-1185">Reference proteome</keyword>
<keyword evidence="4 6" id="KW-0143">Chaperone</keyword>
<dbReference type="Gene3D" id="1.10.287.480">
    <property type="entry name" value="helix hairpin bin"/>
    <property type="match status" value="1"/>
</dbReference>
<dbReference type="EMBL" id="JMSZ01000010">
    <property type="protein sequence ID" value="KDE41091.1"/>
    <property type="molecule type" value="Genomic_DNA"/>
</dbReference>
<keyword evidence="7" id="KW-0346">Stress response</keyword>
<dbReference type="Gene3D" id="3.55.30.10">
    <property type="entry name" value="Hsp33 domain"/>
    <property type="match status" value="1"/>
</dbReference>
<dbReference type="InterPro" id="IPR016153">
    <property type="entry name" value="Heat_shock_Hsp33_N"/>
</dbReference>
<protein>
    <recommendedName>
        <fullName evidence="6">33 kDa chaperonin</fullName>
    </recommendedName>
    <alternativeName>
        <fullName evidence="6">Heat shock protein 33 homolog</fullName>
        <shortName evidence="6">HSP33</shortName>
    </alternativeName>
</protein>
<keyword evidence="1 6" id="KW-0963">Cytoplasm</keyword>
<dbReference type="InterPro" id="IPR016154">
    <property type="entry name" value="Heat_shock_Hsp33_C"/>
</dbReference>
<dbReference type="RefSeq" id="WP_036543346.1">
    <property type="nucleotide sequence ID" value="NZ_JBKBNO010000007.1"/>
</dbReference>
<evidence type="ECO:0000256" key="5">
    <source>
        <dbReference type="ARBA" id="ARBA00023284"/>
    </source>
</evidence>
<dbReference type="OrthoDB" id="9793753at2"/>
<feature type="disulfide bond" description="Redox-active" evidence="6">
    <location>
        <begin position="260"/>
        <end position="263"/>
    </location>
</feature>
<dbReference type="SUPFAM" id="SSF64397">
    <property type="entry name" value="Hsp33 domain"/>
    <property type="match status" value="1"/>
</dbReference>
<comment type="subcellular location">
    <subcellularLocation>
        <location evidence="6">Cytoplasm</location>
    </subcellularLocation>
</comment>
<comment type="caution">
    <text evidence="7">The sequence shown here is derived from an EMBL/GenBank/DDBJ whole genome shotgun (WGS) entry which is preliminary data.</text>
</comment>
<dbReference type="STRING" id="267850.ADINL_0396"/>
<evidence type="ECO:0000313" key="7">
    <source>
        <dbReference type="EMBL" id="KDE41091.1"/>
    </source>
</evidence>
<keyword evidence="2 6" id="KW-0862">Zinc</keyword>
<dbReference type="PANTHER" id="PTHR30111">
    <property type="entry name" value="33 KDA CHAPERONIN"/>
    <property type="match status" value="1"/>
</dbReference>
<evidence type="ECO:0000256" key="4">
    <source>
        <dbReference type="ARBA" id="ARBA00023186"/>
    </source>
</evidence>
<name>A0A063Y8N1_9GAMM</name>
<dbReference type="InterPro" id="IPR000397">
    <property type="entry name" value="Heat_shock_Hsp33"/>
</dbReference>
<evidence type="ECO:0000256" key="1">
    <source>
        <dbReference type="ARBA" id="ARBA00022490"/>
    </source>
</evidence>
<evidence type="ECO:0000313" key="8">
    <source>
        <dbReference type="Proteomes" id="UP000027318"/>
    </source>
</evidence>
<dbReference type="AlphaFoldDB" id="A0A063Y8N1"/>
<proteinExistence type="inferred from homology"/>
<dbReference type="HAMAP" id="MF_00117">
    <property type="entry name" value="HslO"/>
    <property type="match status" value="1"/>
</dbReference>
<keyword evidence="3 6" id="KW-1015">Disulfide bond</keyword>
<dbReference type="Gene3D" id="3.90.1280.10">
    <property type="entry name" value="HSP33 redox switch-like"/>
    <property type="match status" value="1"/>
</dbReference>